<evidence type="ECO:0000256" key="1">
    <source>
        <dbReference type="SAM" id="MobiDB-lite"/>
    </source>
</evidence>
<feature type="region of interest" description="Disordered" evidence="1">
    <location>
        <begin position="84"/>
        <end position="104"/>
    </location>
</feature>
<organism evidence="2 3">
    <name type="scientific">Colletotrichum sojae</name>
    <dbReference type="NCBI Taxonomy" id="2175907"/>
    <lineage>
        <taxon>Eukaryota</taxon>
        <taxon>Fungi</taxon>
        <taxon>Dikarya</taxon>
        <taxon>Ascomycota</taxon>
        <taxon>Pezizomycotina</taxon>
        <taxon>Sordariomycetes</taxon>
        <taxon>Hypocreomycetidae</taxon>
        <taxon>Glomerellales</taxon>
        <taxon>Glomerellaceae</taxon>
        <taxon>Colletotrichum</taxon>
        <taxon>Colletotrichum orchidearum species complex</taxon>
    </lineage>
</organism>
<dbReference type="AlphaFoldDB" id="A0A8H6IW70"/>
<evidence type="ECO:0000313" key="2">
    <source>
        <dbReference type="EMBL" id="KAF6801049.1"/>
    </source>
</evidence>
<gene>
    <name evidence="2" type="ORF">CSOJ01_12051</name>
</gene>
<feature type="compositionally biased region" description="Polar residues" evidence="1">
    <location>
        <begin position="93"/>
        <end position="102"/>
    </location>
</feature>
<comment type="caution">
    <text evidence="2">The sequence shown here is derived from an EMBL/GenBank/DDBJ whole genome shotgun (WGS) entry which is preliminary data.</text>
</comment>
<dbReference type="Proteomes" id="UP000652219">
    <property type="component" value="Unassembled WGS sequence"/>
</dbReference>
<accession>A0A8H6IW70</accession>
<sequence length="227" mass="25071">MEWEPGRGTVTRRMAFAAETLPSGIAHIVRWRLAMRSAIQTKTGSSQIWPKKDFGSRRSAVPSFAASQPAACSLQHLPSAPAGWSPKPAHIGQNGQRGSHSCGSPRLRVEWRRVEQIEGWPWSSRYALVVFLKDRTSTNMRRACGGCAGKIHQQSVRSESPARKPIGKLCHSGAQVSTLRRRAAPRRALGAVGRRVRWSLVVEVGKHVEWTLVPGPALSWAGILMMW</sequence>
<name>A0A8H6IW70_9PEZI</name>
<protein>
    <submittedName>
        <fullName evidence="2">Uncharacterized protein</fullName>
    </submittedName>
</protein>
<keyword evidence="3" id="KW-1185">Reference proteome</keyword>
<evidence type="ECO:0000313" key="3">
    <source>
        <dbReference type="Proteomes" id="UP000652219"/>
    </source>
</evidence>
<dbReference type="EMBL" id="WIGN01000297">
    <property type="protein sequence ID" value="KAF6801049.1"/>
    <property type="molecule type" value="Genomic_DNA"/>
</dbReference>
<proteinExistence type="predicted"/>
<reference evidence="2 3" key="1">
    <citation type="journal article" date="2020" name="Phytopathology">
        <title>Genome Sequence Resources of Colletotrichum truncatum, C. plurivorum, C. musicola, and C. sojae: Four Species Pathogenic to Soybean (Glycine max).</title>
        <authorList>
            <person name="Rogerio F."/>
            <person name="Boufleur T.R."/>
            <person name="Ciampi-Guillardi M."/>
            <person name="Sukno S.A."/>
            <person name="Thon M.R."/>
            <person name="Massola Junior N.S."/>
            <person name="Baroncelli R."/>
        </authorList>
    </citation>
    <scope>NUCLEOTIDE SEQUENCE [LARGE SCALE GENOMIC DNA]</scope>
    <source>
        <strain evidence="2 3">LFN0009</strain>
    </source>
</reference>